<reference evidence="1" key="1">
    <citation type="journal article" date="2023" name="GigaByte">
        <title>Genome assembly of the bearded iris, Iris pallida Lam.</title>
        <authorList>
            <person name="Bruccoleri R.E."/>
            <person name="Oakeley E.J."/>
            <person name="Faust A.M.E."/>
            <person name="Altorfer M."/>
            <person name="Dessus-Babus S."/>
            <person name="Burckhardt D."/>
            <person name="Oertli M."/>
            <person name="Naumann U."/>
            <person name="Petersen F."/>
            <person name="Wong J."/>
        </authorList>
    </citation>
    <scope>NUCLEOTIDE SEQUENCE</scope>
    <source>
        <strain evidence="1">GSM-AAB239-AS_SAM_17_03QT</strain>
    </source>
</reference>
<organism evidence="1 2">
    <name type="scientific">Iris pallida</name>
    <name type="common">Sweet iris</name>
    <dbReference type="NCBI Taxonomy" id="29817"/>
    <lineage>
        <taxon>Eukaryota</taxon>
        <taxon>Viridiplantae</taxon>
        <taxon>Streptophyta</taxon>
        <taxon>Embryophyta</taxon>
        <taxon>Tracheophyta</taxon>
        <taxon>Spermatophyta</taxon>
        <taxon>Magnoliopsida</taxon>
        <taxon>Liliopsida</taxon>
        <taxon>Asparagales</taxon>
        <taxon>Iridaceae</taxon>
        <taxon>Iridoideae</taxon>
        <taxon>Irideae</taxon>
        <taxon>Iris</taxon>
    </lineage>
</organism>
<dbReference type="EMBL" id="JANAVB010002400">
    <property type="protein sequence ID" value="KAJ6850819.1"/>
    <property type="molecule type" value="Genomic_DNA"/>
</dbReference>
<gene>
    <name evidence="1" type="ORF">M6B38_261365</name>
</gene>
<comment type="caution">
    <text evidence="1">The sequence shown here is derived from an EMBL/GenBank/DDBJ whole genome shotgun (WGS) entry which is preliminary data.</text>
</comment>
<protein>
    <submittedName>
        <fullName evidence="1">Uncharacterized protein</fullName>
    </submittedName>
</protein>
<dbReference type="Proteomes" id="UP001140949">
    <property type="component" value="Unassembled WGS sequence"/>
</dbReference>
<evidence type="ECO:0000313" key="1">
    <source>
        <dbReference type="EMBL" id="KAJ6850819.1"/>
    </source>
</evidence>
<proteinExistence type="predicted"/>
<accession>A0AAX6IC55</accession>
<dbReference type="AlphaFoldDB" id="A0AAX6IC55"/>
<sequence length="40" mass="4780">MFLYVLVWPRCRPCPGRMVDLGMKLAWAKFQFEFLLSICL</sequence>
<keyword evidence="2" id="KW-1185">Reference proteome</keyword>
<reference evidence="1" key="2">
    <citation type="submission" date="2023-04" db="EMBL/GenBank/DDBJ databases">
        <authorList>
            <person name="Bruccoleri R.E."/>
            <person name="Oakeley E.J."/>
            <person name="Faust A.-M."/>
            <person name="Dessus-Babus S."/>
            <person name="Altorfer M."/>
            <person name="Burckhardt D."/>
            <person name="Oertli M."/>
            <person name="Naumann U."/>
            <person name="Petersen F."/>
            <person name="Wong J."/>
        </authorList>
    </citation>
    <scope>NUCLEOTIDE SEQUENCE</scope>
    <source>
        <strain evidence="1">GSM-AAB239-AS_SAM_17_03QT</strain>
        <tissue evidence="1">Leaf</tissue>
    </source>
</reference>
<name>A0AAX6IC55_IRIPA</name>
<evidence type="ECO:0000313" key="2">
    <source>
        <dbReference type="Proteomes" id="UP001140949"/>
    </source>
</evidence>